<comment type="caution">
    <text evidence="19">The sequence shown here is derived from an EMBL/GenBank/DDBJ whole genome shotgun (WGS) entry which is preliminary data.</text>
</comment>
<evidence type="ECO:0000256" key="4">
    <source>
        <dbReference type="ARBA" id="ARBA00022452"/>
    </source>
</evidence>
<reference evidence="19 20" key="1">
    <citation type="submission" date="2024-09" db="EMBL/GenBank/DDBJ databases">
        <title>Floridaenema gen nov. (Aerosakkonemataceae, Aerosakkonematales ord. nov., Cyanobacteria) from benthic tropical and subtropical fresh waters, with the description of four new species.</title>
        <authorList>
            <person name="Moretto J.A."/>
            <person name="Berthold D.E."/>
            <person name="Lefler F.W."/>
            <person name="Huang I.-S."/>
            <person name="Laughinghouse H. IV."/>
        </authorList>
    </citation>
    <scope>NUCLEOTIDE SEQUENCE [LARGE SCALE GENOMIC DNA]</scope>
    <source>
        <strain evidence="19 20">BLCC-F167</strain>
    </source>
</reference>
<evidence type="ECO:0000256" key="15">
    <source>
        <dbReference type="SAM" id="SignalP"/>
    </source>
</evidence>
<dbReference type="PANTHER" id="PTHR32552">
    <property type="entry name" value="FERRICHROME IRON RECEPTOR-RELATED"/>
    <property type="match status" value="1"/>
</dbReference>
<keyword evidence="4 13" id="KW-1134">Transmembrane beta strand</keyword>
<evidence type="ECO:0000313" key="20">
    <source>
        <dbReference type="Proteomes" id="UP001576780"/>
    </source>
</evidence>
<comment type="subcellular location">
    <subcellularLocation>
        <location evidence="1 13">Cell outer membrane</location>
        <topology evidence="1 13">Multi-pass membrane protein</topology>
    </subcellularLocation>
</comment>
<feature type="domain" description="TonB-dependent receptor plug" evidence="17">
    <location>
        <begin position="208"/>
        <end position="310"/>
    </location>
</feature>
<keyword evidence="5" id="KW-0410">Iron transport</keyword>
<dbReference type="PROSITE" id="PS52016">
    <property type="entry name" value="TONB_DEPENDENT_REC_3"/>
    <property type="match status" value="1"/>
</dbReference>
<evidence type="ECO:0000256" key="3">
    <source>
        <dbReference type="ARBA" id="ARBA00022448"/>
    </source>
</evidence>
<dbReference type="Pfam" id="PF11741">
    <property type="entry name" value="AMIN"/>
    <property type="match status" value="1"/>
</dbReference>
<evidence type="ECO:0000259" key="18">
    <source>
        <dbReference type="Pfam" id="PF11741"/>
    </source>
</evidence>
<dbReference type="Pfam" id="PF07715">
    <property type="entry name" value="Plug"/>
    <property type="match status" value="1"/>
</dbReference>
<dbReference type="SUPFAM" id="SSF56935">
    <property type="entry name" value="Porins"/>
    <property type="match status" value="1"/>
</dbReference>
<dbReference type="Proteomes" id="UP001576780">
    <property type="component" value="Unassembled WGS sequence"/>
</dbReference>
<dbReference type="Gene3D" id="2.170.130.10">
    <property type="entry name" value="TonB-dependent receptor, plug domain"/>
    <property type="match status" value="1"/>
</dbReference>
<dbReference type="Gene3D" id="2.40.170.20">
    <property type="entry name" value="TonB-dependent receptor, beta-barrel domain"/>
    <property type="match status" value="1"/>
</dbReference>
<evidence type="ECO:0000256" key="1">
    <source>
        <dbReference type="ARBA" id="ARBA00004571"/>
    </source>
</evidence>
<evidence type="ECO:0000256" key="5">
    <source>
        <dbReference type="ARBA" id="ARBA00022496"/>
    </source>
</evidence>
<evidence type="ECO:0000313" key="19">
    <source>
        <dbReference type="EMBL" id="MFB2833765.1"/>
    </source>
</evidence>
<feature type="signal peptide" evidence="15">
    <location>
        <begin position="1"/>
        <end position="27"/>
    </location>
</feature>
<dbReference type="CDD" id="cd01347">
    <property type="entry name" value="ligand_gated_channel"/>
    <property type="match status" value="1"/>
</dbReference>
<evidence type="ECO:0000259" key="17">
    <source>
        <dbReference type="Pfam" id="PF07715"/>
    </source>
</evidence>
<keyword evidence="19" id="KW-0675">Receptor</keyword>
<dbReference type="InterPro" id="IPR039426">
    <property type="entry name" value="TonB-dep_rcpt-like"/>
</dbReference>
<dbReference type="Pfam" id="PF00593">
    <property type="entry name" value="TonB_dep_Rec_b-barrel"/>
    <property type="match status" value="1"/>
</dbReference>
<comment type="similarity">
    <text evidence="2 13 14">Belongs to the TonB-dependent receptor family.</text>
</comment>
<keyword evidence="10 14" id="KW-0798">TonB box</keyword>
<sequence>MIEKFQLSLRLVFASLLACSLVQSVMAQEVLENIDTAQTSSVRDRPATTVKEWLAQIETAQQQALIQVTKVQINRTETSVEIILQTQDGKPLQIDARQFTTQGNRLIANISNALLKLPEENEFIAENPSTNITRIAINQIDGNRIQITVVGSDRIPTNVILKTGELAYELKPLGENIEDVEIVVTRAIQRAYIVPNASTATGTDTPILETPFSVQVIPQEIIRDQQVTRIEDALTNISGVTFAGSNGGREASFSIRGFGNQFANGAPVLRDGYRIYGSFQAIPELANLQQVEVLKGPSSILYGQIEPGGVINLVSKRPLAQPFHEAELQVGSREFVRPRIDLTGPLTNNGNLLYRLNLLYQHDRSFRDFETDINRFSVFPVLSWKVSDRTDLAFNLEYIHENKPADFGITKFGNGVAPVPRDFVANNPDDTIATDYLSTGYSFEHRFSDNWKIRNGFRYISYEYDYSVVALPFIVEDENITRFYADQDGQDRSYSLFTSVVGNFTTGSIKHTVTMGVDLNRSESRIATVFDAANPSILNIFNPDYSFPKPNRSSLPPFGDTLTTANRLGIYLQDQVYLLDNLILVAGLRYDSITQKTSNIQTAFNEGGETEQSNDALTPRLGLLYRPIPQLSFFANYSQSFKPNTSTTASGSILAPEEGEGFEVGIKTELFSQRLLATLTYFDITKSNVATSDPNNPLFSIAVGEQKSRGIEFDIAGEVLPGWKIIGSYAYIDAKVSNDTDETIVGNRFFGIPRNKASLWTTYEIQQGNLKGLGFGLGFEYTDDRFGNLANSYRVGNYLIGNAAIFYRRNNYRWAVNFRNISDTYYIRALTGNEGGIEPGEPLTVIGSFSIQF</sequence>
<evidence type="ECO:0000256" key="14">
    <source>
        <dbReference type="RuleBase" id="RU003357"/>
    </source>
</evidence>
<evidence type="ECO:0000256" key="13">
    <source>
        <dbReference type="PROSITE-ProRule" id="PRU01360"/>
    </source>
</evidence>
<protein>
    <submittedName>
        <fullName evidence="19">TonB-dependent siderophore receptor</fullName>
    </submittedName>
</protein>
<evidence type="ECO:0000256" key="6">
    <source>
        <dbReference type="ARBA" id="ARBA00022692"/>
    </source>
</evidence>
<dbReference type="RefSeq" id="WP_413276215.1">
    <property type="nucleotide sequence ID" value="NZ_JBHFNT010000046.1"/>
</dbReference>
<evidence type="ECO:0000256" key="12">
    <source>
        <dbReference type="ARBA" id="ARBA00023237"/>
    </source>
</evidence>
<evidence type="ECO:0000256" key="10">
    <source>
        <dbReference type="ARBA" id="ARBA00023077"/>
    </source>
</evidence>
<evidence type="ECO:0000259" key="16">
    <source>
        <dbReference type="Pfam" id="PF00593"/>
    </source>
</evidence>
<keyword evidence="20" id="KW-1185">Reference proteome</keyword>
<dbReference type="EMBL" id="JBHFNT010000046">
    <property type="protein sequence ID" value="MFB2833765.1"/>
    <property type="molecule type" value="Genomic_DNA"/>
</dbReference>
<evidence type="ECO:0000256" key="8">
    <source>
        <dbReference type="ARBA" id="ARBA00023004"/>
    </source>
</evidence>
<evidence type="ECO:0000256" key="11">
    <source>
        <dbReference type="ARBA" id="ARBA00023136"/>
    </source>
</evidence>
<dbReference type="InterPro" id="IPR036942">
    <property type="entry name" value="Beta-barrel_TonB_sf"/>
</dbReference>
<keyword evidence="12 13" id="KW-0998">Cell outer membrane</keyword>
<dbReference type="InterPro" id="IPR010105">
    <property type="entry name" value="TonB_sidphr_rcpt"/>
</dbReference>
<feature type="domain" description="AMIN" evidence="18">
    <location>
        <begin position="71"/>
        <end position="152"/>
    </location>
</feature>
<keyword evidence="6 13" id="KW-0812">Transmembrane</keyword>
<proteinExistence type="inferred from homology"/>
<feature type="domain" description="TonB-dependent receptor-like beta-barrel" evidence="16">
    <location>
        <begin position="384"/>
        <end position="821"/>
    </location>
</feature>
<dbReference type="InterPro" id="IPR000531">
    <property type="entry name" value="Beta-barrel_TonB"/>
</dbReference>
<evidence type="ECO:0000256" key="9">
    <source>
        <dbReference type="ARBA" id="ARBA00023065"/>
    </source>
</evidence>
<keyword evidence="3 13" id="KW-0813">Transport</keyword>
<keyword evidence="11 13" id="KW-0472">Membrane</keyword>
<keyword evidence="8" id="KW-0408">Iron</keyword>
<accession>A0ABV4WFA5</accession>
<evidence type="ECO:0000256" key="7">
    <source>
        <dbReference type="ARBA" id="ARBA00022729"/>
    </source>
</evidence>
<keyword evidence="7 15" id="KW-0732">Signal</keyword>
<evidence type="ECO:0000256" key="2">
    <source>
        <dbReference type="ARBA" id="ARBA00009810"/>
    </source>
</evidence>
<dbReference type="InterPro" id="IPR012910">
    <property type="entry name" value="Plug_dom"/>
</dbReference>
<keyword evidence="9" id="KW-0406">Ion transport</keyword>
<organism evidence="19 20">
    <name type="scientific">Floridaenema evergladense BLCC-F167</name>
    <dbReference type="NCBI Taxonomy" id="3153639"/>
    <lineage>
        <taxon>Bacteria</taxon>
        <taxon>Bacillati</taxon>
        <taxon>Cyanobacteriota</taxon>
        <taxon>Cyanophyceae</taxon>
        <taxon>Oscillatoriophycideae</taxon>
        <taxon>Aerosakkonematales</taxon>
        <taxon>Aerosakkonemataceae</taxon>
        <taxon>Floridanema</taxon>
        <taxon>Floridanema evergladense</taxon>
    </lineage>
</organism>
<feature type="chain" id="PRO_5045257641" evidence="15">
    <location>
        <begin position="28"/>
        <end position="853"/>
    </location>
</feature>
<dbReference type="NCBIfam" id="TIGR01783">
    <property type="entry name" value="TonB-siderophor"/>
    <property type="match status" value="1"/>
</dbReference>
<name>A0ABV4WFA5_9CYAN</name>
<dbReference type="InterPro" id="IPR021731">
    <property type="entry name" value="AMIN_dom"/>
</dbReference>
<dbReference type="InterPro" id="IPR037066">
    <property type="entry name" value="Plug_dom_sf"/>
</dbReference>
<dbReference type="PANTHER" id="PTHR32552:SF68">
    <property type="entry name" value="FERRICHROME OUTER MEMBRANE TRANSPORTER_PHAGE RECEPTOR"/>
    <property type="match status" value="1"/>
</dbReference>
<gene>
    <name evidence="19" type="ORF">ACE1CA_04465</name>
</gene>